<dbReference type="Pfam" id="PF15127">
    <property type="entry name" value="SmAKAP"/>
    <property type="match status" value="1"/>
</dbReference>
<sequence length="96" mass="10944">EQSMKLQNTFRSPFLEGWICFAIFKKSASLSPEMELPGSNLTDVCSLDLPPVGKQILDLAQKMSEDIVAQALQLCWEVEIRYKDLPFIDNECDYVI</sequence>
<dbReference type="GO" id="GO:0034237">
    <property type="term" value="F:protein kinase A regulatory subunit binding"/>
    <property type="evidence" value="ECO:0007669"/>
    <property type="project" value="InterPro"/>
</dbReference>
<organism evidence="1 2">
    <name type="scientific">Seriola dumerili</name>
    <name type="common">Greater amberjack</name>
    <name type="synonym">Caranx dumerili</name>
    <dbReference type="NCBI Taxonomy" id="41447"/>
    <lineage>
        <taxon>Eukaryota</taxon>
        <taxon>Metazoa</taxon>
        <taxon>Chordata</taxon>
        <taxon>Craniata</taxon>
        <taxon>Vertebrata</taxon>
        <taxon>Euteleostomi</taxon>
        <taxon>Actinopterygii</taxon>
        <taxon>Neopterygii</taxon>
        <taxon>Teleostei</taxon>
        <taxon>Neoteleostei</taxon>
        <taxon>Acanthomorphata</taxon>
        <taxon>Carangaria</taxon>
        <taxon>Carangiformes</taxon>
        <taxon>Carangidae</taxon>
        <taxon>Seriola</taxon>
    </lineage>
</organism>
<dbReference type="Proteomes" id="UP000261420">
    <property type="component" value="Unplaced"/>
</dbReference>
<protein>
    <submittedName>
        <fullName evidence="1">Uncharacterized protein</fullName>
    </submittedName>
</protein>
<proteinExistence type="predicted"/>
<accession>A0A3B4TYH8</accession>
<dbReference type="InterPro" id="IPR027969">
    <property type="entry name" value="Small_membr_AKAP"/>
</dbReference>
<dbReference type="GeneTree" id="ENSGT00940000178093"/>
<evidence type="ECO:0000313" key="1">
    <source>
        <dbReference type="Ensembl" id="ENSSDUP00000010750.1"/>
    </source>
</evidence>
<dbReference type="Ensembl" id="ENSSDUT00000010948.1">
    <property type="protein sequence ID" value="ENSSDUP00000010750.1"/>
    <property type="gene ID" value="ENSSDUG00000007856.1"/>
</dbReference>
<evidence type="ECO:0000313" key="2">
    <source>
        <dbReference type="Proteomes" id="UP000261420"/>
    </source>
</evidence>
<keyword evidence="2" id="KW-1185">Reference proteome</keyword>
<dbReference type="AlphaFoldDB" id="A0A3B4TYH8"/>
<reference evidence="1" key="2">
    <citation type="submission" date="2025-09" db="UniProtKB">
        <authorList>
            <consortium name="Ensembl"/>
        </authorList>
    </citation>
    <scope>IDENTIFICATION</scope>
</reference>
<name>A0A3B4TYH8_SERDU</name>
<reference evidence="1" key="1">
    <citation type="submission" date="2025-08" db="UniProtKB">
        <authorList>
            <consortium name="Ensembl"/>
        </authorList>
    </citation>
    <scope>IDENTIFICATION</scope>
</reference>